<feature type="binding site" evidence="5">
    <location>
        <position position="109"/>
    </location>
    <ligand>
        <name>substrate</name>
    </ligand>
</feature>
<accession>A0A9W7C638</accession>
<comment type="similarity">
    <text evidence="1">Belongs to the aldo/keto reductase family.</text>
</comment>
<dbReference type="PROSITE" id="PS00062">
    <property type="entry name" value="ALDOKETO_REDUCTASE_2"/>
    <property type="match status" value="1"/>
</dbReference>
<dbReference type="InterPro" id="IPR018170">
    <property type="entry name" value="Aldo/ket_reductase_CS"/>
</dbReference>
<evidence type="ECO:0000256" key="4">
    <source>
        <dbReference type="PIRSR" id="PIRSR000097-1"/>
    </source>
</evidence>
<dbReference type="PRINTS" id="PR00069">
    <property type="entry name" value="ALDKETRDTASE"/>
</dbReference>
<organism evidence="8 9">
    <name type="scientific">Triparma verrucosa</name>
    <dbReference type="NCBI Taxonomy" id="1606542"/>
    <lineage>
        <taxon>Eukaryota</taxon>
        <taxon>Sar</taxon>
        <taxon>Stramenopiles</taxon>
        <taxon>Ochrophyta</taxon>
        <taxon>Bolidophyceae</taxon>
        <taxon>Parmales</taxon>
        <taxon>Triparmaceae</taxon>
        <taxon>Triparma</taxon>
    </lineage>
</organism>
<dbReference type="SUPFAM" id="SSF51430">
    <property type="entry name" value="NAD(P)-linked oxidoreductase"/>
    <property type="match status" value="1"/>
</dbReference>
<evidence type="ECO:0000259" key="7">
    <source>
        <dbReference type="Pfam" id="PF00248"/>
    </source>
</evidence>
<dbReference type="InterPro" id="IPR036812">
    <property type="entry name" value="NAD(P)_OxRdtase_dom_sf"/>
</dbReference>
<keyword evidence="2" id="KW-0521">NADP</keyword>
<dbReference type="Pfam" id="PF00248">
    <property type="entry name" value="Aldo_ket_red"/>
    <property type="match status" value="1"/>
</dbReference>
<gene>
    <name evidence="8" type="ORF">TrVE_jg11079</name>
</gene>
<dbReference type="Proteomes" id="UP001165160">
    <property type="component" value="Unassembled WGS sequence"/>
</dbReference>
<protein>
    <recommendedName>
        <fullName evidence="7">NADP-dependent oxidoreductase domain-containing protein</fullName>
    </recommendedName>
</protein>
<keyword evidence="3" id="KW-0560">Oxidoreductase</keyword>
<dbReference type="PROSITE" id="PS00063">
    <property type="entry name" value="ALDOKETO_REDUCTASE_3"/>
    <property type="match status" value="1"/>
</dbReference>
<dbReference type="PROSITE" id="PS00798">
    <property type="entry name" value="ALDOKETO_REDUCTASE_1"/>
    <property type="match status" value="1"/>
</dbReference>
<feature type="site" description="Lowers pKa of active site Tyr" evidence="6">
    <location>
        <position position="68"/>
    </location>
</feature>
<dbReference type="InterPro" id="IPR020471">
    <property type="entry name" value="AKR"/>
</dbReference>
<dbReference type="CDD" id="cd19071">
    <property type="entry name" value="AKR_AKR1-5-like"/>
    <property type="match status" value="1"/>
</dbReference>
<evidence type="ECO:0000256" key="2">
    <source>
        <dbReference type="ARBA" id="ARBA00022857"/>
    </source>
</evidence>
<evidence type="ECO:0000256" key="6">
    <source>
        <dbReference type="PIRSR" id="PIRSR000097-3"/>
    </source>
</evidence>
<evidence type="ECO:0000256" key="1">
    <source>
        <dbReference type="ARBA" id="ARBA00007905"/>
    </source>
</evidence>
<dbReference type="GO" id="GO:0016616">
    <property type="term" value="F:oxidoreductase activity, acting on the CH-OH group of donors, NAD or NADP as acceptor"/>
    <property type="evidence" value="ECO:0007669"/>
    <property type="project" value="UniProtKB-ARBA"/>
</dbReference>
<dbReference type="Gene3D" id="3.20.20.100">
    <property type="entry name" value="NADP-dependent oxidoreductase domain"/>
    <property type="match status" value="1"/>
</dbReference>
<reference evidence="9" key="1">
    <citation type="journal article" date="2023" name="Commun. Biol.">
        <title>Genome analysis of Parmales, the sister group of diatoms, reveals the evolutionary specialization of diatoms from phago-mixotrophs to photoautotrophs.</title>
        <authorList>
            <person name="Ban H."/>
            <person name="Sato S."/>
            <person name="Yoshikawa S."/>
            <person name="Yamada K."/>
            <person name="Nakamura Y."/>
            <person name="Ichinomiya M."/>
            <person name="Sato N."/>
            <person name="Blanc-Mathieu R."/>
            <person name="Endo H."/>
            <person name="Kuwata A."/>
            <person name="Ogata H."/>
        </authorList>
    </citation>
    <scope>NUCLEOTIDE SEQUENCE [LARGE SCALE GENOMIC DNA]</scope>
    <source>
        <strain evidence="9">NIES 3699</strain>
    </source>
</reference>
<comment type="caution">
    <text evidence="8">The sequence shown here is derived from an EMBL/GenBank/DDBJ whole genome shotgun (WGS) entry which is preliminary data.</text>
</comment>
<dbReference type="PIRSF" id="PIRSF000097">
    <property type="entry name" value="AKR"/>
    <property type="match status" value="1"/>
</dbReference>
<keyword evidence="9" id="KW-1185">Reference proteome</keyword>
<dbReference type="AlphaFoldDB" id="A0A9W7C638"/>
<dbReference type="PANTHER" id="PTHR43827">
    <property type="entry name" value="2,5-DIKETO-D-GLUCONIC ACID REDUCTASE"/>
    <property type="match status" value="1"/>
</dbReference>
<sequence>MSQLPIALGTYQVKADDAYEAVIKGLQVGYRHIDTAQSYGNEEAIGRAITECIDNGVTTRNDLTVTTKLWPGSDERNFGKEKGYEETIETCKSSLKKMGLDYFDVYLIHGPFSSTRVHQYEALCKLKAEGFCKQIGVSNYGVDELEEIKHLDVPFVNQIEVSPICRQSAHLKEYMEERGIRVWAYGSLSLLSNWREGSRIGKESFSNSEITSMQNARKVVEAVSERSGKTMAQVLLRWALELNYSIVPKSTNEKRMRENLDVLSWSIAKEDMEVLNGLDMGMPMCWSFDPVGGGGVQTKK</sequence>
<name>A0A9W7C638_9STRA</name>
<evidence type="ECO:0000313" key="8">
    <source>
        <dbReference type="EMBL" id="GMI00682.1"/>
    </source>
</evidence>
<dbReference type="InterPro" id="IPR023210">
    <property type="entry name" value="NADP_OxRdtase_dom"/>
</dbReference>
<feature type="active site" description="Proton donor" evidence="4">
    <location>
        <position position="39"/>
    </location>
</feature>
<evidence type="ECO:0000256" key="3">
    <source>
        <dbReference type="ARBA" id="ARBA00023002"/>
    </source>
</evidence>
<proteinExistence type="inferred from homology"/>
<evidence type="ECO:0000313" key="9">
    <source>
        <dbReference type="Proteomes" id="UP001165160"/>
    </source>
</evidence>
<evidence type="ECO:0000256" key="5">
    <source>
        <dbReference type="PIRSR" id="PIRSR000097-2"/>
    </source>
</evidence>
<dbReference type="EMBL" id="BRXX01000251">
    <property type="protein sequence ID" value="GMI00682.1"/>
    <property type="molecule type" value="Genomic_DNA"/>
</dbReference>
<dbReference type="PANTHER" id="PTHR43827:SF3">
    <property type="entry name" value="NADP-DEPENDENT OXIDOREDUCTASE DOMAIN-CONTAINING PROTEIN"/>
    <property type="match status" value="1"/>
</dbReference>
<feature type="domain" description="NADP-dependent oxidoreductase" evidence="7">
    <location>
        <begin position="6"/>
        <end position="276"/>
    </location>
</feature>